<evidence type="ECO:0000256" key="1">
    <source>
        <dbReference type="SAM" id="MobiDB-lite"/>
    </source>
</evidence>
<proteinExistence type="predicted"/>
<protein>
    <submittedName>
        <fullName evidence="2">Uncharacterized protein</fullName>
    </submittedName>
</protein>
<dbReference type="Proteomes" id="UP000314294">
    <property type="component" value="Unassembled WGS sequence"/>
</dbReference>
<comment type="caution">
    <text evidence="2">The sequence shown here is derived from an EMBL/GenBank/DDBJ whole genome shotgun (WGS) entry which is preliminary data.</text>
</comment>
<keyword evidence="3" id="KW-1185">Reference proteome</keyword>
<sequence length="112" mass="12388">MSSHQISQCDGGFSNPEKYRDNVLKTSQARKHDTCVAGGDVPRREGTDAHRARSEWHMGHTTGAIAKGTVKGHSPLSERLGAHHTGLWVRRGHHRTLRGHQGTLWAKGIPRN</sequence>
<name>A0A4Z2HLF6_9TELE</name>
<organism evidence="2 3">
    <name type="scientific">Liparis tanakae</name>
    <name type="common">Tanaka's snailfish</name>
    <dbReference type="NCBI Taxonomy" id="230148"/>
    <lineage>
        <taxon>Eukaryota</taxon>
        <taxon>Metazoa</taxon>
        <taxon>Chordata</taxon>
        <taxon>Craniata</taxon>
        <taxon>Vertebrata</taxon>
        <taxon>Euteleostomi</taxon>
        <taxon>Actinopterygii</taxon>
        <taxon>Neopterygii</taxon>
        <taxon>Teleostei</taxon>
        <taxon>Neoteleostei</taxon>
        <taxon>Acanthomorphata</taxon>
        <taxon>Eupercaria</taxon>
        <taxon>Perciformes</taxon>
        <taxon>Cottioidei</taxon>
        <taxon>Cottales</taxon>
        <taxon>Liparidae</taxon>
        <taxon>Liparis</taxon>
    </lineage>
</organism>
<gene>
    <name evidence="2" type="ORF">EYF80_023190</name>
</gene>
<evidence type="ECO:0000313" key="3">
    <source>
        <dbReference type="Proteomes" id="UP000314294"/>
    </source>
</evidence>
<accession>A0A4Z2HLF6</accession>
<dbReference type="EMBL" id="SRLO01000216">
    <property type="protein sequence ID" value="TNN66656.1"/>
    <property type="molecule type" value="Genomic_DNA"/>
</dbReference>
<feature type="compositionally biased region" description="Basic and acidic residues" evidence="1">
    <location>
        <begin position="41"/>
        <end position="58"/>
    </location>
</feature>
<evidence type="ECO:0000313" key="2">
    <source>
        <dbReference type="EMBL" id="TNN66656.1"/>
    </source>
</evidence>
<dbReference type="AlphaFoldDB" id="A0A4Z2HLF6"/>
<reference evidence="2 3" key="1">
    <citation type="submission" date="2019-03" db="EMBL/GenBank/DDBJ databases">
        <title>First draft genome of Liparis tanakae, snailfish: a comprehensive survey of snailfish specific genes.</title>
        <authorList>
            <person name="Kim W."/>
            <person name="Song I."/>
            <person name="Jeong J.-H."/>
            <person name="Kim D."/>
            <person name="Kim S."/>
            <person name="Ryu S."/>
            <person name="Song J.Y."/>
            <person name="Lee S.K."/>
        </authorList>
    </citation>
    <scope>NUCLEOTIDE SEQUENCE [LARGE SCALE GENOMIC DNA]</scope>
    <source>
        <tissue evidence="2">Muscle</tissue>
    </source>
</reference>
<feature type="region of interest" description="Disordered" evidence="1">
    <location>
        <begin position="1"/>
        <end position="62"/>
    </location>
</feature>